<dbReference type="InterPro" id="IPR012337">
    <property type="entry name" value="RNaseH-like_sf"/>
</dbReference>
<name>A0ABQ9G947_9NEOP</name>
<keyword evidence="2" id="KW-1185">Reference proteome</keyword>
<evidence type="ECO:0000313" key="1">
    <source>
        <dbReference type="EMBL" id="KAJ8868950.1"/>
    </source>
</evidence>
<comment type="caution">
    <text evidence="1">The sequence shown here is derived from an EMBL/GenBank/DDBJ whole genome shotgun (WGS) entry which is preliminary data.</text>
</comment>
<accession>A0ABQ9G947</accession>
<organism evidence="1 2">
    <name type="scientific">Dryococelus australis</name>
    <dbReference type="NCBI Taxonomy" id="614101"/>
    <lineage>
        <taxon>Eukaryota</taxon>
        <taxon>Metazoa</taxon>
        <taxon>Ecdysozoa</taxon>
        <taxon>Arthropoda</taxon>
        <taxon>Hexapoda</taxon>
        <taxon>Insecta</taxon>
        <taxon>Pterygota</taxon>
        <taxon>Neoptera</taxon>
        <taxon>Polyneoptera</taxon>
        <taxon>Phasmatodea</taxon>
        <taxon>Verophasmatodea</taxon>
        <taxon>Anareolatae</taxon>
        <taxon>Phasmatidae</taxon>
        <taxon>Eurycanthinae</taxon>
        <taxon>Dryococelus</taxon>
    </lineage>
</organism>
<evidence type="ECO:0008006" key="3">
    <source>
        <dbReference type="Google" id="ProtNLM"/>
    </source>
</evidence>
<dbReference type="PANTHER" id="PTHR37984">
    <property type="entry name" value="PROTEIN CBG26694"/>
    <property type="match status" value="1"/>
</dbReference>
<sequence>MNQHIENFVKICSSCQTHQVSRPKEHFMSHEIPNLLFYKMGINIVEVQVTLKCLFSLHGLPTIIVSDNVPFSREIFWTFAKEFDIELIFISPQHP</sequence>
<dbReference type="PANTHER" id="PTHR37984:SF5">
    <property type="entry name" value="PROTEIN NYNRIN-LIKE"/>
    <property type="match status" value="1"/>
</dbReference>
<dbReference type="SUPFAM" id="SSF53098">
    <property type="entry name" value="Ribonuclease H-like"/>
    <property type="match status" value="1"/>
</dbReference>
<reference evidence="1 2" key="1">
    <citation type="submission" date="2023-02" db="EMBL/GenBank/DDBJ databases">
        <title>LHISI_Scaffold_Assembly.</title>
        <authorList>
            <person name="Stuart O.P."/>
            <person name="Cleave R."/>
            <person name="Magrath M.J.L."/>
            <person name="Mikheyev A.S."/>
        </authorList>
    </citation>
    <scope>NUCLEOTIDE SEQUENCE [LARGE SCALE GENOMIC DNA]</scope>
    <source>
        <strain evidence="1">Daus_M_001</strain>
        <tissue evidence="1">Leg muscle</tissue>
    </source>
</reference>
<dbReference type="Proteomes" id="UP001159363">
    <property type="component" value="Chromosome 13"/>
</dbReference>
<evidence type="ECO:0000313" key="2">
    <source>
        <dbReference type="Proteomes" id="UP001159363"/>
    </source>
</evidence>
<dbReference type="Gene3D" id="3.30.420.10">
    <property type="entry name" value="Ribonuclease H-like superfamily/Ribonuclease H"/>
    <property type="match status" value="1"/>
</dbReference>
<gene>
    <name evidence="1" type="ORF">PR048_030491</name>
</gene>
<dbReference type="InterPro" id="IPR050951">
    <property type="entry name" value="Retrovirus_Pol_polyprotein"/>
</dbReference>
<dbReference type="EMBL" id="JARBHB010000014">
    <property type="protein sequence ID" value="KAJ8868950.1"/>
    <property type="molecule type" value="Genomic_DNA"/>
</dbReference>
<protein>
    <recommendedName>
        <fullName evidence="3">Integrase</fullName>
    </recommendedName>
</protein>
<proteinExistence type="predicted"/>
<dbReference type="InterPro" id="IPR036397">
    <property type="entry name" value="RNaseH_sf"/>
</dbReference>